<dbReference type="GeneID" id="77000018"/>
<gene>
    <name evidence="2" type="ORF">FLT43_00070</name>
    <name evidence="3" type="ORF">FLT43_29090</name>
    <name evidence="1" type="ORF">M5W83_29010</name>
</gene>
<dbReference type="EMBL" id="CP041405">
    <property type="protein sequence ID" value="QDM42081.1"/>
    <property type="molecule type" value="Genomic_DNA"/>
</dbReference>
<accession>A0AAP9DZ26</accession>
<dbReference type="EMBL" id="CP041405">
    <property type="protein sequence ID" value="QDM47068.1"/>
    <property type="molecule type" value="Genomic_DNA"/>
</dbReference>
<evidence type="ECO:0000313" key="1">
    <source>
        <dbReference type="EMBL" id="MCY9611190.1"/>
    </source>
</evidence>
<dbReference type="GO" id="GO:0005524">
    <property type="term" value="F:ATP binding"/>
    <property type="evidence" value="ECO:0007669"/>
    <property type="project" value="UniProtKB-KW"/>
</dbReference>
<protein>
    <submittedName>
        <fullName evidence="1">ATP-binding protein</fullName>
    </submittedName>
</protein>
<dbReference type="Gene3D" id="3.40.50.300">
    <property type="entry name" value="P-loop containing nucleotide triphosphate hydrolases"/>
    <property type="match status" value="1"/>
</dbReference>
<dbReference type="AlphaFoldDB" id="A0AAP9DZ26"/>
<reference evidence="1 5" key="2">
    <citation type="submission" date="2022-05" db="EMBL/GenBank/DDBJ databases">
        <title>Genome Sequencing of Bee-Associated Microbes.</title>
        <authorList>
            <person name="Dunlap C."/>
        </authorList>
    </citation>
    <scope>NUCLEOTIDE SEQUENCE [LARGE SCALE GENOMIC DNA]</scope>
    <source>
        <strain evidence="1 5">NRRL B-14613</strain>
    </source>
</reference>
<proteinExistence type="predicted"/>
<dbReference type="SUPFAM" id="SSF52540">
    <property type="entry name" value="P-loop containing nucleoside triphosphate hydrolases"/>
    <property type="match status" value="1"/>
</dbReference>
<dbReference type="Proteomes" id="UP000315377">
    <property type="component" value="Chromosome"/>
</dbReference>
<dbReference type="InterPro" id="IPR027417">
    <property type="entry name" value="P-loop_NTPase"/>
</dbReference>
<keyword evidence="5" id="KW-1185">Reference proteome</keyword>
<organism evidence="3 4">
    <name type="scientific">Paenibacillus thiaminolyticus</name>
    <name type="common">Bacillus thiaminolyticus</name>
    <dbReference type="NCBI Taxonomy" id="49283"/>
    <lineage>
        <taxon>Bacteria</taxon>
        <taxon>Bacillati</taxon>
        <taxon>Bacillota</taxon>
        <taxon>Bacilli</taxon>
        <taxon>Bacillales</taxon>
        <taxon>Paenibacillaceae</taxon>
        <taxon>Paenibacillus</taxon>
    </lineage>
</organism>
<evidence type="ECO:0000313" key="4">
    <source>
        <dbReference type="Proteomes" id="UP000315377"/>
    </source>
</evidence>
<keyword evidence="1" id="KW-0067">ATP-binding</keyword>
<dbReference type="EMBL" id="JAMDMM010000080">
    <property type="protein sequence ID" value="MCY9611190.1"/>
    <property type="molecule type" value="Genomic_DNA"/>
</dbReference>
<reference evidence="3 4" key="1">
    <citation type="submission" date="2019-07" db="EMBL/GenBank/DDBJ databases">
        <title>Paenibacillus thiaminolyticus NRRL B-4156.</title>
        <authorList>
            <person name="Hehnly C."/>
            <person name="Zhang L."/>
        </authorList>
    </citation>
    <scope>NUCLEOTIDE SEQUENCE [LARGE SCALE GENOMIC DNA]</scope>
    <source>
        <strain evidence="3 4">NRRL B-4156</strain>
    </source>
</reference>
<evidence type="ECO:0000313" key="2">
    <source>
        <dbReference type="EMBL" id="QDM42081.1"/>
    </source>
</evidence>
<keyword evidence="1" id="KW-0547">Nucleotide-binding</keyword>
<dbReference type="RefSeq" id="WP_115057784.1">
    <property type="nucleotide sequence ID" value="NZ_CABMNB010000036.1"/>
</dbReference>
<evidence type="ECO:0000313" key="3">
    <source>
        <dbReference type="EMBL" id="QDM47068.1"/>
    </source>
</evidence>
<dbReference type="Proteomes" id="UP001209276">
    <property type="component" value="Unassembled WGS sequence"/>
</dbReference>
<evidence type="ECO:0000313" key="5">
    <source>
        <dbReference type="Proteomes" id="UP001209276"/>
    </source>
</evidence>
<sequence length="139" mass="15385">MTQRFVVFLIIDAIDTYLARLRDSALDDEFNRALRLMIVIDEARKVLGFGQPSLINIVRTSRSKGGAVLFITQSPDDFAQDDENYLENIGLPICFRTNARNSSLKSVLGGSVDLAGLGNGVCVTRLPENPTLVRVQAWQ</sequence>
<name>A0AAP9DZ26_PANTH</name>